<evidence type="ECO:0000256" key="8">
    <source>
        <dbReference type="ARBA" id="ARBA00022990"/>
    </source>
</evidence>
<feature type="non-terminal residue" evidence="21">
    <location>
        <position position="1"/>
    </location>
</feature>
<evidence type="ECO:0000256" key="10">
    <source>
        <dbReference type="ARBA" id="ARBA00023128"/>
    </source>
</evidence>
<dbReference type="GO" id="GO:0005829">
    <property type="term" value="C:cytosol"/>
    <property type="evidence" value="ECO:0007669"/>
    <property type="project" value="UniProtKB-SubCell"/>
</dbReference>
<comment type="subunit">
    <text evidence="15">Homotetramer. Interacts with PCTP.</text>
</comment>
<dbReference type="PANTHER" id="PTHR21660">
    <property type="entry name" value="THIOESTERASE SUPERFAMILY MEMBER-RELATED"/>
    <property type="match status" value="1"/>
</dbReference>
<dbReference type="KEGG" id="pavi:110746877"/>
<evidence type="ECO:0000256" key="4">
    <source>
        <dbReference type="ARBA" id="ARBA00004514"/>
    </source>
</evidence>
<proteinExistence type="inferred from homology"/>
<evidence type="ECO:0000256" key="13">
    <source>
        <dbReference type="ARBA" id="ARBA00052976"/>
    </source>
</evidence>
<dbReference type="GO" id="GO:0005819">
    <property type="term" value="C:spindle"/>
    <property type="evidence" value="ECO:0007669"/>
    <property type="project" value="UniProtKB-SubCell"/>
</dbReference>
<dbReference type="GO" id="GO:0047617">
    <property type="term" value="F:fatty acyl-CoA hydrolase activity"/>
    <property type="evidence" value="ECO:0007669"/>
    <property type="project" value="InterPro"/>
</dbReference>
<comment type="similarity">
    <text evidence="5">Belongs to the thioesterase PaaI family.</text>
</comment>
<sequence>FWRNEETSMVSVKKFLEKEGEMAISMDGLPEKFFEPFIMKRIQVDLLEPSRIVCSFKVTPRLLNGGNFMHGGATTTLVDLIGSATILTVGTPSYEVSVEINISFLDSAYPDEEVKVEAKALRVGKVVGVASVELSKKKTGKIIAQGSHTKYLALASKL</sequence>
<keyword evidence="9" id="KW-0443">Lipid metabolism</keyword>
<evidence type="ECO:0000256" key="16">
    <source>
        <dbReference type="ARBA" id="ARBA00067273"/>
    </source>
</evidence>
<dbReference type="FunFam" id="3.10.129.10:FF:000021">
    <property type="entry name" value="Acyl-coenzyme A thioesterase 13"/>
    <property type="match status" value="1"/>
</dbReference>
<dbReference type="CDD" id="cd03443">
    <property type="entry name" value="PaaI_thioesterase"/>
    <property type="match status" value="1"/>
</dbReference>
<dbReference type="InterPro" id="IPR006683">
    <property type="entry name" value="Thioestr_dom"/>
</dbReference>
<dbReference type="NCBIfam" id="TIGR00369">
    <property type="entry name" value="unchar_dom_1"/>
    <property type="match status" value="1"/>
</dbReference>
<comment type="catalytic activity">
    <reaction evidence="13">
        <text>a fatty acyl-CoA + H2O = a fatty acid + CoA + H(+)</text>
        <dbReference type="Rhea" id="RHEA:16781"/>
        <dbReference type="ChEBI" id="CHEBI:15377"/>
        <dbReference type="ChEBI" id="CHEBI:15378"/>
        <dbReference type="ChEBI" id="CHEBI:28868"/>
        <dbReference type="ChEBI" id="CHEBI:57287"/>
        <dbReference type="ChEBI" id="CHEBI:77636"/>
    </reaction>
    <physiologicalReaction direction="left-to-right" evidence="13">
        <dbReference type="Rhea" id="RHEA:16782"/>
    </physiologicalReaction>
</comment>
<accession>A0A6P5RP41</accession>
<evidence type="ECO:0000256" key="6">
    <source>
        <dbReference type="ARBA" id="ARBA00022490"/>
    </source>
</evidence>
<evidence type="ECO:0000256" key="18">
    <source>
        <dbReference type="ARBA" id="ARBA00083956"/>
    </source>
</evidence>
<dbReference type="SUPFAM" id="SSF54637">
    <property type="entry name" value="Thioesterase/thiol ester dehydrase-isomerase"/>
    <property type="match status" value="1"/>
</dbReference>
<keyword evidence="11" id="KW-0206">Cytoskeleton</keyword>
<evidence type="ECO:0000256" key="7">
    <source>
        <dbReference type="ARBA" id="ARBA00022801"/>
    </source>
</evidence>
<evidence type="ECO:0000313" key="20">
    <source>
        <dbReference type="Proteomes" id="UP000515124"/>
    </source>
</evidence>
<reference evidence="21" key="1">
    <citation type="submission" date="2025-08" db="UniProtKB">
        <authorList>
            <consortium name="RefSeq"/>
        </authorList>
    </citation>
    <scope>IDENTIFICATION</scope>
</reference>
<keyword evidence="20" id="KW-1185">Reference proteome</keyword>
<evidence type="ECO:0000256" key="9">
    <source>
        <dbReference type="ARBA" id="ARBA00023098"/>
    </source>
</evidence>
<dbReference type="AlphaFoldDB" id="A0A6P5RP41"/>
<gene>
    <name evidence="21" type="primary">LOC110746877</name>
</gene>
<comment type="function">
    <text evidence="14">Catalyzes the hydrolysis of acyl-CoAs into free fatty acids and coenzyme A (CoASH), regulating their respective intracellular levels. Has acyl-CoA thioesterase activity towards medium (C12) and long-chain (C18) fatty acyl-CoA substrates. Can also hydrolyze 3-hydroxyphenylacetyl-CoA and 3,4-dihydroxyphenylacetyl-CoA (in vitro). May play a role in controlling adaptive thermogenesis.</text>
</comment>
<evidence type="ECO:0000256" key="3">
    <source>
        <dbReference type="ARBA" id="ARBA00004186"/>
    </source>
</evidence>
<organism evidence="20 21">
    <name type="scientific">Prunus avium</name>
    <name type="common">Cherry</name>
    <name type="synonym">Cerasus avium</name>
    <dbReference type="NCBI Taxonomy" id="42229"/>
    <lineage>
        <taxon>Eukaryota</taxon>
        <taxon>Viridiplantae</taxon>
        <taxon>Streptophyta</taxon>
        <taxon>Embryophyta</taxon>
        <taxon>Tracheophyta</taxon>
        <taxon>Spermatophyta</taxon>
        <taxon>Magnoliopsida</taxon>
        <taxon>eudicotyledons</taxon>
        <taxon>Gunneridae</taxon>
        <taxon>Pentapetalae</taxon>
        <taxon>rosids</taxon>
        <taxon>fabids</taxon>
        <taxon>Rosales</taxon>
        <taxon>Rosaceae</taxon>
        <taxon>Amygdaloideae</taxon>
        <taxon>Amygdaleae</taxon>
        <taxon>Prunus</taxon>
    </lineage>
</organism>
<dbReference type="GO" id="GO:0006629">
    <property type="term" value="P:lipid metabolic process"/>
    <property type="evidence" value="ECO:0007669"/>
    <property type="project" value="UniProtKB-KW"/>
</dbReference>
<evidence type="ECO:0000256" key="15">
    <source>
        <dbReference type="ARBA" id="ARBA00064709"/>
    </source>
</evidence>
<dbReference type="Gene3D" id="3.10.129.10">
    <property type="entry name" value="Hotdog Thioesterase"/>
    <property type="match status" value="1"/>
</dbReference>
<dbReference type="PANTHER" id="PTHR21660:SF47">
    <property type="entry name" value="F19P19.27 PROTEIN"/>
    <property type="match status" value="1"/>
</dbReference>
<dbReference type="GeneID" id="110746877"/>
<keyword evidence="6" id="KW-0963">Cytoplasm</keyword>
<keyword evidence="10" id="KW-0496">Mitochondrion</keyword>
<evidence type="ECO:0000256" key="12">
    <source>
        <dbReference type="ARBA" id="ARBA00023242"/>
    </source>
</evidence>
<dbReference type="InterPro" id="IPR003736">
    <property type="entry name" value="PAAI_dom"/>
</dbReference>
<comment type="subcellular location">
    <subcellularLocation>
        <location evidence="3">Cytoplasm</location>
        <location evidence="3">Cytoskeleton</location>
        <location evidence="3">Spindle</location>
    </subcellularLocation>
    <subcellularLocation>
        <location evidence="4">Cytoplasm</location>
        <location evidence="4">Cytosol</location>
    </subcellularLocation>
    <subcellularLocation>
        <location evidence="2">Mitochondrion</location>
    </subcellularLocation>
    <subcellularLocation>
        <location evidence="1">Nucleus</location>
    </subcellularLocation>
</comment>
<name>A0A6P5RP41_PRUAV</name>
<protein>
    <recommendedName>
        <fullName evidence="16">Acyl-coenzyme A thioesterase 13</fullName>
    </recommendedName>
    <alternativeName>
        <fullName evidence="17">Hotdog-fold thioesterase superfamily member 2</fullName>
    </alternativeName>
    <alternativeName>
        <fullName evidence="18">Thioesterase superfamily member 2</fullName>
    </alternativeName>
</protein>
<dbReference type="Pfam" id="PF03061">
    <property type="entry name" value="4HBT"/>
    <property type="match status" value="1"/>
</dbReference>
<feature type="domain" description="Thioesterase" evidence="19">
    <location>
        <begin position="67"/>
        <end position="141"/>
    </location>
</feature>
<evidence type="ECO:0000256" key="17">
    <source>
        <dbReference type="ARBA" id="ARBA00081533"/>
    </source>
</evidence>
<keyword evidence="8" id="KW-0007">Acetylation</keyword>
<evidence type="ECO:0000256" key="5">
    <source>
        <dbReference type="ARBA" id="ARBA00008324"/>
    </source>
</evidence>
<keyword evidence="7" id="KW-0378">Hydrolase</keyword>
<dbReference type="InterPro" id="IPR039298">
    <property type="entry name" value="ACOT13"/>
</dbReference>
<evidence type="ECO:0000313" key="21">
    <source>
        <dbReference type="RefSeq" id="XP_021802796.1"/>
    </source>
</evidence>
<dbReference type="Proteomes" id="UP000515124">
    <property type="component" value="Unplaced"/>
</dbReference>
<dbReference type="GO" id="GO:0005739">
    <property type="term" value="C:mitochondrion"/>
    <property type="evidence" value="ECO:0007669"/>
    <property type="project" value="UniProtKB-SubCell"/>
</dbReference>
<evidence type="ECO:0000256" key="14">
    <source>
        <dbReference type="ARBA" id="ARBA00058205"/>
    </source>
</evidence>
<dbReference type="RefSeq" id="XP_021802796.1">
    <property type="nucleotide sequence ID" value="XM_021947104.1"/>
</dbReference>
<keyword evidence="12" id="KW-0539">Nucleus</keyword>
<dbReference type="InterPro" id="IPR029069">
    <property type="entry name" value="HotDog_dom_sf"/>
</dbReference>
<evidence type="ECO:0000256" key="2">
    <source>
        <dbReference type="ARBA" id="ARBA00004173"/>
    </source>
</evidence>
<evidence type="ECO:0000256" key="1">
    <source>
        <dbReference type="ARBA" id="ARBA00004123"/>
    </source>
</evidence>
<evidence type="ECO:0000259" key="19">
    <source>
        <dbReference type="Pfam" id="PF03061"/>
    </source>
</evidence>
<dbReference type="GO" id="GO:0005634">
    <property type="term" value="C:nucleus"/>
    <property type="evidence" value="ECO:0007669"/>
    <property type="project" value="UniProtKB-SubCell"/>
</dbReference>
<evidence type="ECO:0000256" key="11">
    <source>
        <dbReference type="ARBA" id="ARBA00023212"/>
    </source>
</evidence>